<gene>
    <name evidence="22" type="ORF">MG293_014105</name>
</gene>
<dbReference type="AlphaFoldDB" id="A0AAD4TXL4"/>
<dbReference type="FunFam" id="2.60.40.10:FF:000732">
    <property type="entry name" value="Interleukin 31 receptor A"/>
    <property type="match status" value="1"/>
</dbReference>
<keyword evidence="15" id="KW-0325">Glycoprotein</keyword>
<dbReference type="Pfam" id="PF00270">
    <property type="entry name" value="DEAD"/>
    <property type="match status" value="2"/>
</dbReference>
<evidence type="ECO:0000256" key="3">
    <source>
        <dbReference type="ARBA" id="ARBA00012552"/>
    </source>
</evidence>
<dbReference type="Proteomes" id="UP001214576">
    <property type="component" value="Unassembled WGS sequence"/>
</dbReference>
<dbReference type="GO" id="GO:0003676">
    <property type="term" value="F:nucleic acid binding"/>
    <property type="evidence" value="ECO:0007669"/>
    <property type="project" value="InterPro"/>
</dbReference>
<reference evidence="22" key="1">
    <citation type="submission" date="2022-03" db="EMBL/GenBank/DDBJ databases">
        <title>Genomic analyses of argali, domestic sheep and their hybrids provide insights into chromosomal evolution, heterosis and genetic basis of agronomic traits.</title>
        <authorList>
            <person name="Li M."/>
        </authorList>
    </citation>
    <scope>NUCLEOTIDE SEQUENCE</scope>
    <source>
        <strain evidence="22">CAU-MHL-2022a</strain>
        <tissue evidence="22">Skin</tissue>
    </source>
</reference>
<protein>
    <recommendedName>
        <fullName evidence="3">RNA helicase</fullName>
        <ecNumber evidence="3">3.6.4.13</ecNumber>
    </recommendedName>
</protein>
<dbReference type="Pfam" id="PF00041">
    <property type="entry name" value="fn3"/>
    <property type="match status" value="1"/>
</dbReference>
<evidence type="ECO:0000256" key="16">
    <source>
        <dbReference type="PROSITE-ProRule" id="PRU00552"/>
    </source>
</evidence>
<keyword evidence="14" id="KW-0675">Receptor</keyword>
<evidence type="ECO:0000256" key="6">
    <source>
        <dbReference type="ARBA" id="ARBA00022729"/>
    </source>
</evidence>
<evidence type="ECO:0000256" key="10">
    <source>
        <dbReference type="ARBA" id="ARBA00022806"/>
    </source>
</evidence>
<evidence type="ECO:0000256" key="12">
    <source>
        <dbReference type="ARBA" id="ARBA00022989"/>
    </source>
</evidence>
<feature type="domain" description="DEAD-box RNA helicase Q" evidence="21">
    <location>
        <begin position="280"/>
        <end position="308"/>
    </location>
</feature>
<dbReference type="GO" id="GO:0003724">
    <property type="term" value="F:RNA helicase activity"/>
    <property type="evidence" value="ECO:0007669"/>
    <property type="project" value="UniProtKB-EC"/>
</dbReference>
<dbReference type="EMBL" id="JAKZEL010000017">
    <property type="protein sequence ID" value="KAI4535778.1"/>
    <property type="molecule type" value="Genomic_DNA"/>
</dbReference>
<keyword evidence="23" id="KW-1185">Reference proteome</keyword>
<evidence type="ECO:0000256" key="1">
    <source>
        <dbReference type="ARBA" id="ARBA00004251"/>
    </source>
</evidence>
<keyword evidence="13 18" id="KW-0472">Membrane</keyword>
<evidence type="ECO:0000259" key="21">
    <source>
        <dbReference type="PROSITE" id="PS51195"/>
    </source>
</evidence>
<organism evidence="22 23">
    <name type="scientific">Ovis ammon polii</name>
    <dbReference type="NCBI Taxonomy" id="230172"/>
    <lineage>
        <taxon>Eukaryota</taxon>
        <taxon>Metazoa</taxon>
        <taxon>Chordata</taxon>
        <taxon>Craniata</taxon>
        <taxon>Vertebrata</taxon>
        <taxon>Euteleostomi</taxon>
        <taxon>Mammalia</taxon>
        <taxon>Eutheria</taxon>
        <taxon>Laurasiatheria</taxon>
        <taxon>Artiodactyla</taxon>
        <taxon>Ruminantia</taxon>
        <taxon>Pecora</taxon>
        <taxon>Bovidae</taxon>
        <taxon>Caprinae</taxon>
        <taxon>Ovis</taxon>
    </lineage>
</organism>
<dbReference type="PANTHER" id="PTHR47958">
    <property type="entry name" value="ATP-DEPENDENT RNA HELICASE DBP3"/>
    <property type="match status" value="1"/>
</dbReference>
<dbReference type="FunFam" id="2.60.40.10:FF:000913">
    <property type="entry name" value="Interleukin 31 receptor A"/>
    <property type="match status" value="1"/>
</dbReference>
<evidence type="ECO:0000256" key="5">
    <source>
        <dbReference type="ARBA" id="ARBA00022692"/>
    </source>
</evidence>
<evidence type="ECO:0000256" key="14">
    <source>
        <dbReference type="ARBA" id="ARBA00023170"/>
    </source>
</evidence>
<comment type="caution">
    <text evidence="22">The sequence shown here is derived from an EMBL/GenBank/DDBJ whole genome shotgun (WGS) entry which is preliminary data.</text>
</comment>
<dbReference type="PROSITE" id="PS51192">
    <property type="entry name" value="HELICASE_ATP_BIND_1"/>
    <property type="match status" value="1"/>
</dbReference>
<dbReference type="InterPro" id="IPR013783">
    <property type="entry name" value="Ig-like_fold"/>
</dbReference>
<feature type="compositionally biased region" description="Gly residues" evidence="17">
    <location>
        <begin position="142"/>
        <end position="154"/>
    </location>
</feature>
<comment type="similarity">
    <text evidence="2">Belongs to the type I cytokine receptor family. Type 2 subfamily.</text>
</comment>
<dbReference type="SMART" id="SM00487">
    <property type="entry name" value="DEXDc"/>
    <property type="match status" value="1"/>
</dbReference>
<dbReference type="CDD" id="cd00063">
    <property type="entry name" value="FN3"/>
    <property type="match status" value="1"/>
</dbReference>
<evidence type="ECO:0000256" key="13">
    <source>
        <dbReference type="ARBA" id="ARBA00023136"/>
    </source>
</evidence>
<evidence type="ECO:0000256" key="9">
    <source>
        <dbReference type="ARBA" id="ARBA00022801"/>
    </source>
</evidence>
<dbReference type="Gene3D" id="3.40.50.300">
    <property type="entry name" value="P-loop containing nucleotide triphosphate hydrolases"/>
    <property type="match status" value="3"/>
</dbReference>
<keyword evidence="11" id="KW-0067">ATP-binding</keyword>
<keyword evidence="5 18" id="KW-0812">Transmembrane</keyword>
<dbReference type="PROSITE" id="PS50853">
    <property type="entry name" value="FN3"/>
    <property type="match status" value="1"/>
</dbReference>
<dbReference type="InterPro" id="IPR014001">
    <property type="entry name" value="Helicase_ATP-bd"/>
</dbReference>
<dbReference type="InterPro" id="IPR027417">
    <property type="entry name" value="P-loop_NTPase"/>
</dbReference>
<evidence type="ECO:0000256" key="7">
    <source>
        <dbReference type="ARBA" id="ARBA00022737"/>
    </source>
</evidence>
<feature type="region of interest" description="Disordered" evidence="17">
    <location>
        <begin position="69"/>
        <end position="100"/>
    </location>
</feature>
<evidence type="ECO:0000256" key="18">
    <source>
        <dbReference type="SAM" id="Phobius"/>
    </source>
</evidence>
<evidence type="ECO:0000256" key="4">
    <source>
        <dbReference type="ARBA" id="ARBA00022475"/>
    </source>
</evidence>
<feature type="compositionally biased region" description="Polar residues" evidence="17">
    <location>
        <begin position="69"/>
        <end position="83"/>
    </location>
</feature>
<evidence type="ECO:0000256" key="17">
    <source>
        <dbReference type="SAM" id="MobiDB-lite"/>
    </source>
</evidence>
<dbReference type="InterPro" id="IPR014014">
    <property type="entry name" value="RNA_helicase_DEAD_Q_motif"/>
</dbReference>
<dbReference type="SUPFAM" id="SSF49265">
    <property type="entry name" value="Fibronectin type III"/>
    <property type="match status" value="3"/>
</dbReference>
<evidence type="ECO:0000259" key="19">
    <source>
        <dbReference type="PROSITE" id="PS50853"/>
    </source>
</evidence>
<dbReference type="FunFam" id="2.60.40.10:FF:000414">
    <property type="entry name" value="Interleukin-6 receptor subunit beta"/>
    <property type="match status" value="1"/>
</dbReference>
<dbReference type="PROSITE" id="PS00039">
    <property type="entry name" value="DEAD_ATP_HELICASE"/>
    <property type="match status" value="1"/>
</dbReference>
<feature type="short sequence motif" description="Q motif" evidence="16">
    <location>
        <begin position="280"/>
        <end position="308"/>
    </location>
</feature>
<dbReference type="InterPro" id="IPR036116">
    <property type="entry name" value="FN3_sf"/>
</dbReference>
<evidence type="ECO:0000313" key="23">
    <source>
        <dbReference type="Proteomes" id="UP001214576"/>
    </source>
</evidence>
<feature type="region of interest" description="Disordered" evidence="17">
    <location>
        <begin position="1017"/>
        <end position="1041"/>
    </location>
</feature>
<evidence type="ECO:0000259" key="20">
    <source>
        <dbReference type="PROSITE" id="PS51192"/>
    </source>
</evidence>
<keyword evidence="12 18" id="KW-1133">Transmembrane helix</keyword>
<dbReference type="GO" id="GO:0016787">
    <property type="term" value="F:hydrolase activity"/>
    <property type="evidence" value="ECO:0007669"/>
    <property type="project" value="UniProtKB-KW"/>
</dbReference>
<dbReference type="InterPro" id="IPR000629">
    <property type="entry name" value="RNA-helicase_DEAD-box_CS"/>
</dbReference>
<keyword evidence="8" id="KW-0547">Nucleotide-binding</keyword>
<keyword evidence="10" id="KW-0347">Helicase</keyword>
<feature type="region of interest" description="Disordered" evidence="17">
    <location>
        <begin position="1061"/>
        <end position="1101"/>
    </location>
</feature>
<keyword evidence="6" id="KW-0732">Signal</keyword>
<dbReference type="GO" id="GO:0005886">
    <property type="term" value="C:plasma membrane"/>
    <property type="evidence" value="ECO:0007669"/>
    <property type="project" value="UniProtKB-SubCell"/>
</dbReference>
<evidence type="ECO:0000313" key="22">
    <source>
        <dbReference type="EMBL" id="KAI4535778.1"/>
    </source>
</evidence>
<evidence type="ECO:0000256" key="2">
    <source>
        <dbReference type="ARBA" id="ARBA00008921"/>
    </source>
</evidence>
<comment type="subcellular location">
    <subcellularLocation>
        <location evidence="1">Cell membrane</location>
        <topology evidence="1">Single-pass type I membrane protein</topology>
    </subcellularLocation>
</comment>
<dbReference type="SUPFAM" id="SSF52540">
    <property type="entry name" value="P-loop containing nucleoside triphosphate hydrolases"/>
    <property type="match status" value="2"/>
</dbReference>
<feature type="transmembrane region" description="Helical" evidence="18">
    <location>
        <begin position="918"/>
        <end position="941"/>
    </location>
</feature>
<evidence type="ECO:0000256" key="11">
    <source>
        <dbReference type="ARBA" id="ARBA00022840"/>
    </source>
</evidence>
<proteinExistence type="inferred from homology"/>
<dbReference type="EC" id="3.6.4.13" evidence="3"/>
<dbReference type="SMART" id="SM00060">
    <property type="entry name" value="FN3"/>
    <property type="match status" value="2"/>
</dbReference>
<keyword evidence="7" id="KW-0677">Repeat</keyword>
<evidence type="ECO:0000256" key="8">
    <source>
        <dbReference type="ARBA" id="ARBA00022741"/>
    </source>
</evidence>
<accession>A0AAD4TXL4</accession>
<dbReference type="Gene3D" id="2.60.40.10">
    <property type="entry name" value="Immunoglobulins"/>
    <property type="match status" value="3"/>
</dbReference>
<feature type="domain" description="Fibronectin type-III" evidence="19">
    <location>
        <begin position="819"/>
        <end position="913"/>
    </location>
</feature>
<dbReference type="PROSITE" id="PS51195">
    <property type="entry name" value="Q_MOTIF"/>
    <property type="match status" value="1"/>
</dbReference>
<dbReference type="GO" id="GO:0005524">
    <property type="term" value="F:ATP binding"/>
    <property type="evidence" value="ECO:0007669"/>
    <property type="project" value="UniProtKB-KW"/>
</dbReference>
<sequence>MQAQSFRPLLPCSLRYFPGARRLVPFVVGSAHQTQSASCTCSRLSRVSACEDPGRASCGEDRYSSGANGDTFNRTLASSSDPGESNKRENTSTVGGFGVGKSFGNRGFSNNKFEEGDSSGFWRGYQDGNDSEASGSSRRGGRGSFRGCRGGFGLGSPNSNYEQDEGTQRSGGIFGSRRSALSGADNGDTFQSRSGSGSGRGGYKGLNEEVITGSGKNSWKSEAEGGESGDTQGPKVTYIPPPPPEDEDSIFAHYQTGINFDKYDTILVEVSGHDPPPAILTFEEANLCQTLNNNIAKAGYTKLTPVQKYSIPIIQGGRDLMACAQTGSGKTAAFLLPILAHMMRDGITASRFKELQEPECIIVAPTRELINQIYLEARKFSFGQVKYLVLDEADRMLDMGFGPEMKKLISCPGMPSKEQRQTLMFSATFPEEIQRLAGEFLKSNYLFVAVGQVGGACRDVQQTILQVGQYSKREKLVEILRNIGDERTMVFVETKKKADFIATFLCQEKISTTSIHGLPALFGNNVGLDTVVAPSTLQIWPGRCYLRENDTCISTSENGSSCSFYSRLTPPDIYIIQVEAENAYGIIKSDITYWDLYTVAKIEPPKIFSVKPVLGLKQMVQVKWTQPVLAPKSSTLNYTLRFRSVNSTHWKAKGTPVLEKVLGYNIWYFPENNTNLTKTMNTTNQQPELYLGNQTYWIHVISYNSLGKSPEATLRIPAIDEKSFQCIEAMHTCLTQDQLVVEWQSSAPEVDTWMVEWVPDLDSKPLAISWESVSHTRNWTIQQDELKPFWCYNISVYPMLQNRVGEPYSIQAYVKEGVPSEGPKTKVENIGVRTVTITWKEIPKHQRNGFINNYTIFYQAEDGKEFSKTVNSSILQYDLESLTRKTSYTVWVKASTSAGGVDGPRINFKTLSISVFEIFLVTSLVGGGLLILIILTVAYGIKKPNKLKHLCWPDVPNPAESSIATWCGDDFKGKLNLKEFDDSVNREDGILKPCYSPNDLIDKLVVNFESFLEVVSTEDPGKSQPGLRRKPSLSSDLIPPRGSISNSFQLLKLPGVSPHCSPHISRLPREEDSKRASISASAVCDPTAPLNIKDSSDVGKQ</sequence>
<keyword evidence="9" id="KW-0378">Hydrolase</keyword>
<keyword evidence="4" id="KW-1003">Cell membrane</keyword>
<evidence type="ECO:0000256" key="15">
    <source>
        <dbReference type="ARBA" id="ARBA00023180"/>
    </source>
</evidence>
<dbReference type="InterPro" id="IPR003961">
    <property type="entry name" value="FN3_dom"/>
</dbReference>
<feature type="domain" description="Helicase ATP-binding" evidence="20">
    <location>
        <begin position="311"/>
        <end position="447"/>
    </location>
</feature>
<name>A0AAD4TXL4_OVIAM</name>
<dbReference type="InterPro" id="IPR011545">
    <property type="entry name" value="DEAD/DEAH_box_helicase_dom"/>
</dbReference>
<feature type="region of interest" description="Disordered" evidence="17">
    <location>
        <begin position="119"/>
        <end position="244"/>
    </location>
</feature>